<feature type="region of interest" description="Disordered" evidence="8">
    <location>
        <begin position="1"/>
        <end position="83"/>
    </location>
</feature>
<evidence type="ECO:0000313" key="10">
    <source>
        <dbReference type="EMBL" id="KAL3229628.1"/>
    </source>
</evidence>
<evidence type="ECO:0000256" key="6">
    <source>
        <dbReference type="ARBA" id="ARBA00022753"/>
    </source>
</evidence>
<keyword evidence="6" id="KW-0967">Endosome</keyword>
<evidence type="ECO:0000313" key="11">
    <source>
        <dbReference type="Proteomes" id="UP001623330"/>
    </source>
</evidence>
<evidence type="ECO:0000256" key="1">
    <source>
        <dbReference type="ARBA" id="ARBA00002069"/>
    </source>
</evidence>
<comment type="function">
    <text evidence="1">Component of the biogenesis of lysosome-related organelles complex-1 (BLOC-1) involved in endosomal cargo sorting.</text>
</comment>
<organism evidence="10 11">
    <name type="scientific">Nakaseomyces bracarensis</name>
    <dbReference type="NCBI Taxonomy" id="273131"/>
    <lineage>
        <taxon>Eukaryota</taxon>
        <taxon>Fungi</taxon>
        <taxon>Dikarya</taxon>
        <taxon>Ascomycota</taxon>
        <taxon>Saccharomycotina</taxon>
        <taxon>Saccharomycetes</taxon>
        <taxon>Saccharomycetales</taxon>
        <taxon>Saccharomycetaceae</taxon>
        <taxon>Nakaseomyces</taxon>
    </lineage>
</organism>
<comment type="subcellular location">
    <subcellularLocation>
        <location evidence="2">Endosome</location>
    </subcellularLocation>
</comment>
<dbReference type="InterPro" id="IPR051390">
    <property type="entry name" value="BLOC-1_subunit_KXD1"/>
</dbReference>
<name>A0ABR4NNQ3_9SACH</name>
<evidence type="ECO:0000256" key="8">
    <source>
        <dbReference type="SAM" id="MobiDB-lite"/>
    </source>
</evidence>
<dbReference type="PANTHER" id="PTHR37787:SF1">
    <property type="entry name" value="BIOGENESIS OF LYSOSOME-RELATED ORGANELLES COMPLEX 1 SUBUNIT KXD1"/>
    <property type="match status" value="1"/>
</dbReference>
<evidence type="ECO:0000256" key="2">
    <source>
        <dbReference type="ARBA" id="ARBA00004177"/>
    </source>
</evidence>
<keyword evidence="5" id="KW-0813">Transport</keyword>
<dbReference type="InterPro" id="IPR019371">
    <property type="entry name" value="KxDL_dom"/>
</dbReference>
<feature type="domain" description="KxDL" evidence="9">
    <location>
        <begin position="97"/>
        <end position="182"/>
    </location>
</feature>
<gene>
    <name evidence="10" type="ORF">RNJ44_01764</name>
</gene>
<dbReference type="Pfam" id="PF10241">
    <property type="entry name" value="KxDL"/>
    <property type="match status" value="1"/>
</dbReference>
<evidence type="ECO:0000259" key="9">
    <source>
        <dbReference type="Pfam" id="PF10241"/>
    </source>
</evidence>
<dbReference type="Proteomes" id="UP001623330">
    <property type="component" value="Unassembled WGS sequence"/>
</dbReference>
<dbReference type="PANTHER" id="PTHR37787">
    <property type="entry name" value="BIOGENESIS OF LYSOSOME-RELATED ORGANELLES COMPLEX 1 SUBUNIT KXD1"/>
    <property type="match status" value="1"/>
</dbReference>
<reference evidence="10 11" key="1">
    <citation type="submission" date="2024-05" db="EMBL/GenBank/DDBJ databases">
        <title>Long read based assembly of the Candida bracarensis genome reveals expanded adhesin content.</title>
        <authorList>
            <person name="Marcet-Houben M."/>
            <person name="Ksiezopolska E."/>
            <person name="Gabaldon T."/>
        </authorList>
    </citation>
    <scope>NUCLEOTIDE SEQUENCE [LARGE SCALE GENOMIC DNA]</scope>
    <source>
        <strain evidence="10 11">CBM6</strain>
    </source>
</reference>
<evidence type="ECO:0000256" key="5">
    <source>
        <dbReference type="ARBA" id="ARBA00022448"/>
    </source>
</evidence>
<protein>
    <recommendedName>
        <fullName evidence="4">Biogenesis of lysosome-related organelles complex 1 subunit KXD1</fullName>
    </recommendedName>
    <alternativeName>
        <fullName evidence="7">KxDL homolog</fullName>
    </alternativeName>
</protein>
<evidence type="ECO:0000256" key="7">
    <source>
        <dbReference type="ARBA" id="ARBA00029808"/>
    </source>
</evidence>
<evidence type="ECO:0000256" key="4">
    <source>
        <dbReference type="ARBA" id="ARBA00016207"/>
    </source>
</evidence>
<feature type="compositionally biased region" description="Polar residues" evidence="8">
    <location>
        <begin position="1"/>
        <end position="24"/>
    </location>
</feature>
<accession>A0ABR4NNQ3</accession>
<keyword evidence="11" id="KW-1185">Reference proteome</keyword>
<sequence length="204" mass="22811">MSANDSANSVTRPRTPSVDTQSYSIAEPEHMDDIDDSDTSNNSEERGSEGSGCSISVSESAEEFLDEMVPTTSTSFKPNDTPDPGTIFDISKYVFESLKQAIDSSDFSDALALQTKTSAVINAKSLELKQLIDETKVRLPELQEKFKKGQETSKNIKRNIEQSRNRIETINALLQTDHPIEFNQARDKILERTLDDDDEEEPEE</sequence>
<proteinExistence type="inferred from homology"/>
<comment type="similarity">
    <text evidence="3">Belongs to the KXD1 family.</text>
</comment>
<comment type="caution">
    <text evidence="10">The sequence shown here is derived from an EMBL/GenBank/DDBJ whole genome shotgun (WGS) entry which is preliminary data.</text>
</comment>
<evidence type="ECO:0000256" key="3">
    <source>
        <dbReference type="ARBA" id="ARBA00005913"/>
    </source>
</evidence>
<dbReference type="EMBL" id="JBEVYD010000011">
    <property type="protein sequence ID" value="KAL3229628.1"/>
    <property type="molecule type" value="Genomic_DNA"/>
</dbReference>